<organism evidence="2 3">
    <name type="scientific">Tetrahymena thermophila (strain SB210)</name>
    <dbReference type="NCBI Taxonomy" id="312017"/>
    <lineage>
        <taxon>Eukaryota</taxon>
        <taxon>Sar</taxon>
        <taxon>Alveolata</taxon>
        <taxon>Ciliophora</taxon>
        <taxon>Intramacronucleata</taxon>
        <taxon>Oligohymenophorea</taxon>
        <taxon>Hymenostomatida</taxon>
        <taxon>Tetrahymenina</taxon>
        <taxon>Tetrahymenidae</taxon>
        <taxon>Tetrahymena</taxon>
    </lineage>
</organism>
<dbReference type="KEGG" id="tet:TTHERM_000736469"/>
<proteinExistence type="predicted"/>
<evidence type="ECO:0000256" key="1">
    <source>
        <dbReference type="SAM" id="Phobius"/>
    </source>
</evidence>
<name>W7XFL2_TETTS</name>
<keyword evidence="3" id="KW-1185">Reference proteome</keyword>
<feature type="transmembrane region" description="Helical" evidence="1">
    <location>
        <begin position="42"/>
        <end position="67"/>
    </location>
</feature>
<reference evidence="3" key="1">
    <citation type="journal article" date="2006" name="PLoS Biol.">
        <title>Macronuclear genome sequence of the ciliate Tetrahymena thermophila, a model eukaryote.</title>
        <authorList>
            <person name="Eisen J.A."/>
            <person name="Coyne R.S."/>
            <person name="Wu M."/>
            <person name="Wu D."/>
            <person name="Thiagarajan M."/>
            <person name="Wortman J.R."/>
            <person name="Badger J.H."/>
            <person name="Ren Q."/>
            <person name="Amedeo P."/>
            <person name="Jones K.M."/>
            <person name="Tallon L.J."/>
            <person name="Delcher A.L."/>
            <person name="Salzberg S.L."/>
            <person name="Silva J.C."/>
            <person name="Haas B.J."/>
            <person name="Majoros W.H."/>
            <person name="Farzad M."/>
            <person name="Carlton J.M."/>
            <person name="Smith R.K. Jr."/>
            <person name="Garg J."/>
            <person name="Pearlman R.E."/>
            <person name="Karrer K.M."/>
            <person name="Sun L."/>
            <person name="Manning G."/>
            <person name="Elde N.C."/>
            <person name="Turkewitz A.P."/>
            <person name="Asai D.J."/>
            <person name="Wilkes D.E."/>
            <person name="Wang Y."/>
            <person name="Cai H."/>
            <person name="Collins K."/>
            <person name="Stewart B.A."/>
            <person name="Lee S.R."/>
            <person name="Wilamowska K."/>
            <person name="Weinberg Z."/>
            <person name="Ruzzo W.L."/>
            <person name="Wloga D."/>
            <person name="Gaertig J."/>
            <person name="Frankel J."/>
            <person name="Tsao C.-C."/>
            <person name="Gorovsky M.A."/>
            <person name="Keeling P.J."/>
            <person name="Waller R.F."/>
            <person name="Patron N.J."/>
            <person name="Cherry J.M."/>
            <person name="Stover N.A."/>
            <person name="Krieger C.J."/>
            <person name="del Toro C."/>
            <person name="Ryder H.F."/>
            <person name="Williamson S.C."/>
            <person name="Barbeau R.A."/>
            <person name="Hamilton E.P."/>
            <person name="Orias E."/>
        </authorList>
    </citation>
    <scope>NUCLEOTIDE SEQUENCE [LARGE SCALE GENOMIC DNA]</scope>
    <source>
        <strain evidence="3">SB210</strain>
    </source>
</reference>
<evidence type="ECO:0000313" key="2">
    <source>
        <dbReference type="EMBL" id="EWS75628.1"/>
    </source>
</evidence>
<dbReference type="RefSeq" id="XP_012651847.1">
    <property type="nucleotide sequence ID" value="XM_012796393.1"/>
</dbReference>
<keyword evidence="1 2" id="KW-0812">Transmembrane</keyword>
<keyword evidence="1" id="KW-1133">Transmembrane helix</keyword>
<dbReference type="Proteomes" id="UP000009168">
    <property type="component" value="Unassembled WGS sequence"/>
</dbReference>
<dbReference type="GeneID" id="24440475"/>
<protein>
    <submittedName>
        <fullName evidence="2">Transmembrane protein, putative</fullName>
    </submittedName>
</protein>
<keyword evidence="1" id="KW-0472">Membrane</keyword>
<evidence type="ECO:0000313" key="3">
    <source>
        <dbReference type="Proteomes" id="UP000009168"/>
    </source>
</evidence>
<dbReference type="AlphaFoldDB" id="W7XFL2"/>
<dbReference type="EMBL" id="GG662786">
    <property type="protein sequence ID" value="EWS75628.1"/>
    <property type="molecule type" value="Genomic_DNA"/>
</dbReference>
<sequence>MSAEQIINYLKERKEKLENLHQIVNKNNIVSKNSSKRNLDKAIIFSQVSFVSFYSLFFLKIVLFNHYPRFNIAKKFFSLWFYQMTIDPLTLGAGYSGSLLYSHYEDFKSKKNS</sequence>
<feature type="transmembrane region" description="Helical" evidence="1">
    <location>
        <begin position="79"/>
        <end position="101"/>
    </location>
</feature>
<gene>
    <name evidence="2" type="ORF">TTHERM_000736469</name>
</gene>
<dbReference type="InParanoid" id="W7XFL2"/>
<accession>W7XFL2</accession>